<sequence length="69" mass="7910">MYAVKGGSVSLIISRISKTHVKSETEHDVKPTLSKLFKRIRVNLSLSDIWRNSPIDVSDIWRNFPIDVD</sequence>
<dbReference type="AlphaFoldDB" id="A0A9N9NDR0"/>
<comment type="caution">
    <text evidence="1">The sequence shown here is derived from an EMBL/GenBank/DDBJ whole genome shotgun (WGS) entry which is preliminary data.</text>
</comment>
<feature type="non-terminal residue" evidence="1">
    <location>
        <position position="69"/>
    </location>
</feature>
<protein>
    <submittedName>
        <fullName evidence="1">9803_t:CDS:1</fullName>
    </submittedName>
</protein>
<keyword evidence="2" id="KW-1185">Reference proteome</keyword>
<evidence type="ECO:0000313" key="1">
    <source>
        <dbReference type="EMBL" id="CAG8728074.1"/>
    </source>
</evidence>
<name>A0A9N9NDR0_9GLOM</name>
<gene>
    <name evidence="1" type="ORF">FCALED_LOCUS14800</name>
</gene>
<organism evidence="1 2">
    <name type="scientific">Funneliformis caledonium</name>
    <dbReference type="NCBI Taxonomy" id="1117310"/>
    <lineage>
        <taxon>Eukaryota</taxon>
        <taxon>Fungi</taxon>
        <taxon>Fungi incertae sedis</taxon>
        <taxon>Mucoromycota</taxon>
        <taxon>Glomeromycotina</taxon>
        <taxon>Glomeromycetes</taxon>
        <taxon>Glomerales</taxon>
        <taxon>Glomeraceae</taxon>
        <taxon>Funneliformis</taxon>
    </lineage>
</organism>
<evidence type="ECO:0000313" key="2">
    <source>
        <dbReference type="Proteomes" id="UP000789570"/>
    </source>
</evidence>
<reference evidence="1" key="1">
    <citation type="submission" date="2021-06" db="EMBL/GenBank/DDBJ databases">
        <authorList>
            <person name="Kallberg Y."/>
            <person name="Tangrot J."/>
            <person name="Rosling A."/>
        </authorList>
    </citation>
    <scope>NUCLEOTIDE SEQUENCE</scope>
    <source>
        <strain evidence="1">UK204</strain>
    </source>
</reference>
<dbReference type="Proteomes" id="UP000789570">
    <property type="component" value="Unassembled WGS sequence"/>
</dbReference>
<accession>A0A9N9NDR0</accession>
<dbReference type="EMBL" id="CAJVPQ010011614">
    <property type="protein sequence ID" value="CAG8728074.1"/>
    <property type="molecule type" value="Genomic_DNA"/>
</dbReference>
<proteinExistence type="predicted"/>